<dbReference type="SMART" id="SM00421">
    <property type="entry name" value="HTH_LUXR"/>
    <property type="match status" value="1"/>
</dbReference>
<evidence type="ECO:0000259" key="5">
    <source>
        <dbReference type="PROSITE" id="PS50110"/>
    </source>
</evidence>
<dbReference type="SUPFAM" id="SSF46894">
    <property type="entry name" value="C-terminal effector domain of the bipartite response regulators"/>
    <property type="match status" value="1"/>
</dbReference>
<dbReference type="Proteomes" id="UP001284601">
    <property type="component" value="Unassembled WGS sequence"/>
</dbReference>
<feature type="modified residue" description="4-aspartylphosphate" evidence="3">
    <location>
        <position position="55"/>
    </location>
</feature>
<dbReference type="InterPro" id="IPR011006">
    <property type="entry name" value="CheY-like_superfamily"/>
</dbReference>
<dbReference type="SMART" id="SM00448">
    <property type="entry name" value="REC"/>
    <property type="match status" value="1"/>
</dbReference>
<keyword evidence="2" id="KW-0238">DNA-binding</keyword>
<dbReference type="CDD" id="cd17535">
    <property type="entry name" value="REC_NarL-like"/>
    <property type="match status" value="1"/>
</dbReference>
<dbReference type="Gene3D" id="3.40.50.2300">
    <property type="match status" value="1"/>
</dbReference>
<reference evidence="7" key="1">
    <citation type="submission" date="2023-07" db="EMBL/GenBank/DDBJ databases">
        <title>Conexibacter stalactiti sp. nov., isolated from stalactites in a lava cave and emended description of the genus Conexibacter.</title>
        <authorList>
            <person name="Lee S.D."/>
        </authorList>
    </citation>
    <scope>NUCLEOTIDE SEQUENCE [LARGE SCALE GENOMIC DNA]</scope>
    <source>
        <strain evidence="7">KCTC 39840</strain>
    </source>
</reference>
<proteinExistence type="predicted"/>
<dbReference type="PROSITE" id="PS50110">
    <property type="entry name" value="RESPONSE_REGULATORY"/>
    <property type="match status" value="1"/>
</dbReference>
<name>A0ABU4HI02_9ACTN</name>
<evidence type="ECO:0000256" key="2">
    <source>
        <dbReference type="ARBA" id="ARBA00023125"/>
    </source>
</evidence>
<keyword evidence="7" id="KW-1185">Reference proteome</keyword>
<dbReference type="Pfam" id="PF00072">
    <property type="entry name" value="Response_reg"/>
    <property type="match status" value="1"/>
</dbReference>
<evidence type="ECO:0000313" key="6">
    <source>
        <dbReference type="EMBL" id="MDW5592875.1"/>
    </source>
</evidence>
<dbReference type="PROSITE" id="PS50043">
    <property type="entry name" value="HTH_LUXR_2"/>
    <property type="match status" value="1"/>
</dbReference>
<sequence>MNIRVLVVEDFPLVRDGVVAALSRDPGIEVVGAAGDGREGLELAHRLRPDVILLDLHMPELGGMMVLERLRTELPATRSIVMTASEKAEPLLDAVAAGAAGYLTKRTSGEELRQAILTVHGGGSVIAPQLAPHLLQAYSRASTGEAPDVRQKLTATEHEVLRLVAQGLTDRQIAEHLFVSPRTVQNHLARIRDKTNLRRRSELARWAVLHAVY</sequence>
<evidence type="ECO:0000259" key="4">
    <source>
        <dbReference type="PROSITE" id="PS50043"/>
    </source>
</evidence>
<evidence type="ECO:0000313" key="7">
    <source>
        <dbReference type="Proteomes" id="UP001284601"/>
    </source>
</evidence>
<dbReference type="CDD" id="cd06170">
    <property type="entry name" value="LuxR_C_like"/>
    <property type="match status" value="1"/>
</dbReference>
<dbReference type="RefSeq" id="WP_318595131.1">
    <property type="nucleotide sequence ID" value="NZ_JAWSTH010000001.1"/>
</dbReference>
<keyword evidence="1 3" id="KW-0597">Phosphoprotein</keyword>
<feature type="domain" description="HTH luxR-type" evidence="4">
    <location>
        <begin position="146"/>
        <end position="211"/>
    </location>
</feature>
<dbReference type="Pfam" id="PF00196">
    <property type="entry name" value="GerE"/>
    <property type="match status" value="1"/>
</dbReference>
<dbReference type="InterPro" id="IPR039420">
    <property type="entry name" value="WalR-like"/>
</dbReference>
<comment type="caution">
    <text evidence="6">The sequence shown here is derived from an EMBL/GenBank/DDBJ whole genome shotgun (WGS) entry which is preliminary data.</text>
</comment>
<dbReference type="InterPro" id="IPR000792">
    <property type="entry name" value="Tscrpt_reg_LuxR_C"/>
</dbReference>
<protein>
    <submittedName>
        <fullName evidence="6">Response regulator transcription factor</fullName>
    </submittedName>
</protein>
<dbReference type="InterPro" id="IPR016032">
    <property type="entry name" value="Sig_transdc_resp-reg_C-effctor"/>
</dbReference>
<dbReference type="InterPro" id="IPR001789">
    <property type="entry name" value="Sig_transdc_resp-reg_receiver"/>
</dbReference>
<organism evidence="6 7">
    <name type="scientific">Conexibacter stalactiti</name>
    <dbReference type="NCBI Taxonomy" id="1940611"/>
    <lineage>
        <taxon>Bacteria</taxon>
        <taxon>Bacillati</taxon>
        <taxon>Actinomycetota</taxon>
        <taxon>Thermoleophilia</taxon>
        <taxon>Solirubrobacterales</taxon>
        <taxon>Conexibacteraceae</taxon>
        <taxon>Conexibacter</taxon>
    </lineage>
</organism>
<dbReference type="PANTHER" id="PTHR43214:SF43">
    <property type="entry name" value="TWO-COMPONENT RESPONSE REGULATOR"/>
    <property type="match status" value="1"/>
</dbReference>
<dbReference type="InterPro" id="IPR058245">
    <property type="entry name" value="NreC/VraR/RcsB-like_REC"/>
</dbReference>
<dbReference type="PRINTS" id="PR00038">
    <property type="entry name" value="HTHLUXR"/>
</dbReference>
<dbReference type="SUPFAM" id="SSF52172">
    <property type="entry name" value="CheY-like"/>
    <property type="match status" value="1"/>
</dbReference>
<accession>A0ABU4HI02</accession>
<dbReference type="EMBL" id="JAWSTH010000001">
    <property type="protein sequence ID" value="MDW5592875.1"/>
    <property type="molecule type" value="Genomic_DNA"/>
</dbReference>
<feature type="domain" description="Response regulatory" evidence="5">
    <location>
        <begin position="4"/>
        <end position="120"/>
    </location>
</feature>
<evidence type="ECO:0000256" key="1">
    <source>
        <dbReference type="ARBA" id="ARBA00022553"/>
    </source>
</evidence>
<dbReference type="PANTHER" id="PTHR43214">
    <property type="entry name" value="TWO-COMPONENT RESPONSE REGULATOR"/>
    <property type="match status" value="1"/>
</dbReference>
<evidence type="ECO:0000256" key="3">
    <source>
        <dbReference type="PROSITE-ProRule" id="PRU00169"/>
    </source>
</evidence>
<gene>
    <name evidence="6" type="ORF">R7226_00900</name>
</gene>